<reference evidence="1 2" key="1">
    <citation type="submission" date="2023-01" db="EMBL/GenBank/DDBJ databases">
        <title>Analysis of 21 Apiospora genomes using comparative genomics revels a genus with tremendous synthesis potential of carbohydrate active enzymes and secondary metabolites.</title>
        <authorList>
            <person name="Sorensen T."/>
        </authorList>
    </citation>
    <scope>NUCLEOTIDE SEQUENCE [LARGE SCALE GENOMIC DNA]</scope>
    <source>
        <strain evidence="1 2">CBS 135458</strain>
    </source>
</reference>
<gene>
    <name evidence="1" type="ORF">PG994_006958</name>
</gene>
<accession>A0ABR1VHJ6</accession>
<dbReference type="RefSeq" id="XP_066717636.1">
    <property type="nucleotide sequence ID" value="XM_066858367.1"/>
</dbReference>
<dbReference type="Proteomes" id="UP001480595">
    <property type="component" value="Unassembled WGS sequence"/>
</dbReference>
<protein>
    <submittedName>
        <fullName evidence="1">Uncharacterized protein</fullName>
    </submittedName>
</protein>
<name>A0ABR1VHJ6_9PEZI</name>
<sequence length="176" mass="19613">MLRDKKPCMHIIPATKSFFTVLAESGDGQAESTTLKLDWVNIAIAIAILEHVAGNLDEASAAWQHALVVSKRHHASPGYTDMAIVYSAYEWETRRGDLAEASLLEAKAKHLFAATGRQYYFTSHVLAEDCCLLLIASSRPSTTFWRHGVQSRRQKKNMQLVGYEKPNNHCGLGLSR</sequence>
<proteinExistence type="predicted"/>
<comment type="caution">
    <text evidence="1">The sequence shown here is derived from an EMBL/GenBank/DDBJ whole genome shotgun (WGS) entry which is preliminary data.</text>
</comment>
<evidence type="ECO:0000313" key="1">
    <source>
        <dbReference type="EMBL" id="KAK8070342.1"/>
    </source>
</evidence>
<dbReference type="EMBL" id="JAQQWL010000006">
    <property type="protein sequence ID" value="KAK8070342.1"/>
    <property type="molecule type" value="Genomic_DNA"/>
</dbReference>
<organism evidence="1 2">
    <name type="scientific">Apiospora phragmitis</name>
    <dbReference type="NCBI Taxonomy" id="2905665"/>
    <lineage>
        <taxon>Eukaryota</taxon>
        <taxon>Fungi</taxon>
        <taxon>Dikarya</taxon>
        <taxon>Ascomycota</taxon>
        <taxon>Pezizomycotina</taxon>
        <taxon>Sordariomycetes</taxon>
        <taxon>Xylariomycetidae</taxon>
        <taxon>Amphisphaeriales</taxon>
        <taxon>Apiosporaceae</taxon>
        <taxon>Apiospora</taxon>
    </lineage>
</organism>
<evidence type="ECO:0000313" key="2">
    <source>
        <dbReference type="Proteomes" id="UP001480595"/>
    </source>
</evidence>
<dbReference type="GeneID" id="92091430"/>
<keyword evidence="2" id="KW-1185">Reference proteome</keyword>